<dbReference type="InterPro" id="IPR018060">
    <property type="entry name" value="HTH_AraC"/>
</dbReference>
<name>A0A3S0ICV9_9GAMM</name>
<keyword evidence="3" id="KW-0010">Activator</keyword>
<keyword evidence="4" id="KW-0804">Transcription</keyword>
<dbReference type="InterPro" id="IPR020449">
    <property type="entry name" value="Tscrpt_reg_AraC-type_HTH"/>
</dbReference>
<dbReference type="Proteomes" id="UP000282060">
    <property type="component" value="Unassembled WGS sequence"/>
</dbReference>
<sequence>MKNMENVPNVEFRAPNIQKSGVEVLDLDIFYNKLSQCNFDPSKPHRINYFCFIYITQGQGGHFIDFQYHTFQKGSFIFVNKNQVHAFDLDSRPQGKMINVTEAFFDSILTNIRIPLFTPTHLVSSYLPVFTLSDSLTETCDALLLEIDRAQTPANSDPLLIQLLFSSLLVALARERKSNTEHLSETQAMRFNQFLLSIEEKFTQTREASAYAEMLHISYKSLNQLCKLACDQTAKQLIDAHTILEIKRRLIIDNSQVQEIAYELGFDDVPYFVRFFKRHTLLTPSQFKEYSKAN</sequence>
<keyword evidence="2" id="KW-0238">DNA-binding</keyword>
<gene>
    <name evidence="6" type="ORF">EKG39_10250</name>
</gene>
<dbReference type="GO" id="GO:0043565">
    <property type="term" value="F:sequence-specific DNA binding"/>
    <property type="evidence" value="ECO:0007669"/>
    <property type="project" value="InterPro"/>
</dbReference>
<dbReference type="Pfam" id="PF02311">
    <property type="entry name" value="AraC_binding"/>
    <property type="match status" value="1"/>
</dbReference>
<dbReference type="Gene3D" id="2.60.120.10">
    <property type="entry name" value="Jelly Rolls"/>
    <property type="match status" value="1"/>
</dbReference>
<dbReference type="InterPro" id="IPR014710">
    <property type="entry name" value="RmlC-like_jellyroll"/>
</dbReference>
<dbReference type="InterPro" id="IPR037923">
    <property type="entry name" value="HTH-like"/>
</dbReference>
<proteinExistence type="predicted"/>
<accession>A0A3S0ICV9</accession>
<dbReference type="AlphaFoldDB" id="A0A3S0ICV9"/>
<dbReference type="GO" id="GO:0003700">
    <property type="term" value="F:DNA-binding transcription factor activity"/>
    <property type="evidence" value="ECO:0007669"/>
    <property type="project" value="InterPro"/>
</dbReference>
<dbReference type="InterPro" id="IPR009057">
    <property type="entry name" value="Homeodomain-like_sf"/>
</dbReference>
<dbReference type="EMBL" id="RXNV01000003">
    <property type="protein sequence ID" value="RTR32746.1"/>
    <property type="molecule type" value="Genomic_DNA"/>
</dbReference>
<feature type="domain" description="HTH araC/xylS-type" evidence="5">
    <location>
        <begin position="192"/>
        <end position="290"/>
    </location>
</feature>
<keyword evidence="1" id="KW-0805">Transcription regulation</keyword>
<evidence type="ECO:0000256" key="2">
    <source>
        <dbReference type="ARBA" id="ARBA00023125"/>
    </source>
</evidence>
<dbReference type="CDD" id="cd02208">
    <property type="entry name" value="cupin_RmlC-like"/>
    <property type="match status" value="1"/>
</dbReference>
<reference evidence="6 7" key="1">
    <citation type="submission" date="2018-12" db="EMBL/GenBank/DDBJ databases">
        <authorList>
            <person name="Yu L."/>
        </authorList>
    </citation>
    <scope>NUCLEOTIDE SEQUENCE [LARGE SCALE GENOMIC DNA]</scope>
    <source>
        <strain evidence="6 7">HAW-EB5</strain>
    </source>
</reference>
<dbReference type="RefSeq" id="WP_126505651.1">
    <property type="nucleotide sequence ID" value="NZ_RXNV01000003.1"/>
</dbReference>
<dbReference type="Gene3D" id="1.10.10.60">
    <property type="entry name" value="Homeodomain-like"/>
    <property type="match status" value="1"/>
</dbReference>
<evidence type="ECO:0000256" key="4">
    <source>
        <dbReference type="ARBA" id="ARBA00023163"/>
    </source>
</evidence>
<protein>
    <submittedName>
        <fullName evidence="6">Helix-turn-helix domain-containing protein</fullName>
    </submittedName>
</protein>
<keyword evidence="7" id="KW-1185">Reference proteome</keyword>
<dbReference type="PROSITE" id="PS01124">
    <property type="entry name" value="HTH_ARAC_FAMILY_2"/>
    <property type="match status" value="1"/>
</dbReference>
<dbReference type="PANTHER" id="PTHR43280">
    <property type="entry name" value="ARAC-FAMILY TRANSCRIPTIONAL REGULATOR"/>
    <property type="match status" value="1"/>
</dbReference>
<dbReference type="SUPFAM" id="SSF51215">
    <property type="entry name" value="Regulatory protein AraC"/>
    <property type="match status" value="1"/>
</dbReference>
<comment type="caution">
    <text evidence="6">The sequence shown here is derived from an EMBL/GenBank/DDBJ whole genome shotgun (WGS) entry which is preliminary data.</text>
</comment>
<dbReference type="Pfam" id="PF12833">
    <property type="entry name" value="HTH_18"/>
    <property type="match status" value="1"/>
</dbReference>
<dbReference type="PRINTS" id="PR00032">
    <property type="entry name" value="HTHARAC"/>
</dbReference>
<organism evidence="6 7">
    <name type="scientific">Shewanella atlantica</name>
    <dbReference type="NCBI Taxonomy" id="271099"/>
    <lineage>
        <taxon>Bacteria</taxon>
        <taxon>Pseudomonadati</taxon>
        <taxon>Pseudomonadota</taxon>
        <taxon>Gammaproteobacteria</taxon>
        <taxon>Alteromonadales</taxon>
        <taxon>Shewanellaceae</taxon>
        <taxon>Shewanella</taxon>
    </lineage>
</organism>
<dbReference type="OrthoDB" id="9814125at2"/>
<evidence type="ECO:0000313" key="7">
    <source>
        <dbReference type="Proteomes" id="UP000282060"/>
    </source>
</evidence>
<evidence type="ECO:0000313" key="6">
    <source>
        <dbReference type="EMBL" id="RTR32746.1"/>
    </source>
</evidence>
<evidence type="ECO:0000259" key="5">
    <source>
        <dbReference type="PROSITE" id="PS01124"/>
    </source>
</evidence>
<evidence type="ECO:0000256" key="3">
    <source>
        <dbReference type="ARBA" id="ARBA00023159"/>
    </source>
</evidence>
<evidence type="ECO:0000256" key="1">
    <source>
        <dbReference type="ARBA" id="ARBA00023015"/>
    </source>
</evidence>
<dbReference type="SMART" id="SM00342">
    <property type="entry name" value="HTH_ARAC"/>
    <property type="match status" value="1"/>
</dbReference>
<dbReference type="InterPro" id="IPR003313">
    <property type="entry name" value="AraC-bd"/>
</dbReference>
<dbReference type="PANTHER" id="PTHR43280:SF32">
    <property type="entry name" value="TRANSCRIPTIONAL REGULATORY PROTEIN"/>
    <property type="match status" value="1"/>
</dbReference>
<dbReference type="SUPFAM" id="SSF46689">
    <property type="entry name" value="Homeodomain-like"/>
    <property type="match status" value="1"/>
</dbReference>